<dbReference type="EC" id="6.3.2.31" evidence="9"/>
<reference evidence="9" key="1">
    <citation type="submission" date="2016-01" db="EMBL/GenBank/DDBJ databases">
        <authorList>
            <person name="Mcilroy J.S."/>
            <person name="Karst M S."/>
            <person name="Albertsen M."/>
        </authorList>
    </citation>
    <scope>NUCLEOTIDE SEQUENCE</scope>
    <source>
        <strain evidence="9">Cfx-K</strain>
    </source>
</reference>
<dbReference type="KEGG" id="pbf:CFX0092_A2243"/>
<evidence type="ECO:0000259" key="8">
    <source>
        <dbReference type="Pfam" id="PF01996"/>
    </source>
</evidence>
<proteinExistence type="predicted"/>
<dbReference type="Pfam" id="PF01996">
    <property type="entry name" value="F420_ligase"/>
    <property type="match status" value="1"/>
</dbReference>
<keyword evidence="6" id="KW-0342">GTP-binding</keyword>
<dbReference type="NCBIfam" id="TIGR01916">
    <property type="entry name" value="F420_cofE"/>
    <property type="match status" value="1"/>
</dbReference>
<gene>
    <name evidence="9" type="primary">cofE</name>
    <name evidence="9" type="ORF">CFX0092_A2243</name>
</gene>
<dbReference type="Gene3D" id="3.30.1330.100">
    <property type="entry name" value="CofE-like"/>
    <property type="match status" value="1"/>
</dbReference>
<feature type="domain" description="Coenzyme F420:L-glutamate ligase-like" evidence="8">
    <location>
        <begin position="2"/>
        <end position="216"/>
    </location>
</feature>
<dbReference type="GO" id="GO:0052619">
    <property type="term" value="F:coenzyme F420-1:gamma-L-glutamate ligase activity"/>
    <property type="evidence" value="ECO:0007669"/>
    <property type="project" value="UniProtKB-EC"/>
</dbReference>
<evidence type="ECO:0000256" key="6">
    <source>
        <dbReference type="ARBA" id="ARBA00023134"/>
    </source>
</evidence>
<evidence type="ECO:0000256" key="1">
    <source>
        <dbReference type="ARBA" id="ARBA00022598"/>
    </source>
</evidence>
<name>A0A160T225_9CHLR</name>
<dbReference type="PANTHER" id="PTHR47917:SF1">
    <property type="entry name" value="COENZYME F420:L-GLUTAMATE LIGASE"/>
    <property type="match status" value="1"/>
</dbReference>
<dbReference type="Gene3D" id="3.90.1660.10">
    <property type="entry name" value="CofE-like domain"/>
    <property type="match status" value="1"/>
</dbReference>
<protein>
    <submittedName>
        <fullName evidence="9">Coenzyme F420:L-glutamate ligase</fullName>
        <ecNumber evidence="9">6.3.2.31</ecNumber>
        <ecNumber evidence="9">6.3.2.34</ecNumber>
    </submittedName>
</protein>
<evidence type="ECO:0000256" key="2">
    <source>
        <dbReference type="ARBA" id="ARBA00022723"/>
    </source>
</evidence>
<evidence type="ECO:0000256" key="7">
    <source>
        <dbReference type="ARBA" id="ARBA00023211"/>
    </source>
</evidence>
<accession>A0A160T225</accession>
<keyword evidence="3" id="KW-0547">Nucleotide-binding</keyword>
<dbReference type="GO" id="GO:0005525">
    <property type="term" value="F:GTP binding"/>
    <property type="evidence" value="ECO:0007669"/>
    <property type="project" value="UniProtKB-KW"/>
</dbReference>
<keyword evidence="7" id="KW-0464">Manganese</keyword>
<dbReference type="PANTHER" id="PTHR47917">
    <property type="match status" value="1"/>
</dbReference>
<dbReference type="AlphaFoldDB" id="A0A160T225"/>
<dbReference type="InterPro" id="IPR002847">
    <property type="entry name" value="F420-0_gamma-glut_ligase-dom"/>
</dbReference>
<keyword evidence="5" id="KW-0630">Potassium</keyword>
<evidence type="ECO:0000313" key="9">
    <source>
        <dbReference type="EMBL" id="CUS04121.2"/>
    </source>
</evidence>
<keyword evidence="4" id="KW-0460">Magnesium</keyword>
<dbReference type="EMBL" id="LN890655">
    <property type="protein sequence ID" value="CUS04121.2"/>
    <property type="molecule type" value="Genomic_DNA"/>
</dbReference>
<dbReference type="InterPro" id="IPR008225">
    <property type="entry name" value="F420-0_g-glutamyl_ligase"/>
</dbReference>
<keyword evidence="10" id="KW-1185">Reference proteome</keyword>
<dbReference type="GO" id="GO:0046872">
    <property type="term" value="F:metal ion binding"/>
    <property type="evidence" value="ECO:0007669"/>
    <property type="project" value="UniProtKB-KW"/>
</dbReference>
<dbReference type="Proteomes" id="UP000215027">
    <property type="component" value="Chromosome I"/>
</dbReference>
<dbReference type="EC" id="6.3.2.34" evidence="9"/>
<dbReference type="GO" id="GO:0052618">
    <property type="term" value="F:coenzyme F420-0:L-glutamate ligase activity"/>
    <property type="evidence" value="ECO:0007669"/>
    <property type="project" value="UniProtKB-EC"/>
</dbReference>
<keyword evidence="1 9" id="KW-0436">Ligase</keyword>
<dbReference type="SUPFAM" id="SSF144010">
    <property type="entry name" value="CofE-like"/>
    <property type="match status" value="1"/>
</dbReference>
<organism evidence="9 10">
    <name type="scientific">Candidatus Promineifilum breve</name>
    <dbReference type="NCBI Taxonomy" id="1806508"/>
    <lineage>
        <taxon>Bacteria</taxon>
        <taxon>Bacillati</taxon>
        <taxon>Chloroflexota</taxon>
        <taxon>Ardenticatenia</taxon>
        <taxon>Candidatus Promineifilales</taxon>
        <taxon>Candidatus Promineifilaceae</taxon>
        <taxon>Candidatus Promineifilum</taxon>
    </lineage>
</organism>
<evidence type="ECO:0000313" key="10">
    <source>
        <dbReference type="Proteomes" id="UP000215027"/>
    </source>
</evidence>
<evidence type="ECO:0000256" key="5">
    <source>
        <dbReference type="ARBA" id="ARBA00022958"/>
    </source>
</evidence>
<evidence type="ECO:0000256" key="4">
    <source>
        <dbReference type="ARBA" id="ARBA00022842"/>
    </source>
</evidence>
<evidence type="ECO:0000256" key="3">
    <source>
        <dbReference type="ARBA" id="ARBA00022741"/>
    </source>
</evidence>
<sequence>MQPGDDVARLLLAALDRAGLTLRDGDVIAIAQKIVSKAEGRLVALAGVEPGDEAQRLAAQVGNDPRLMELILRESEAVSRLRQGVIIVRHRLGFTSANAGIDRSNVGPGGGDEVLLLPLDPDVSARRIREVIMGETGAAVGVVITDSHGRPFRLGTVGVAIGVAGLPALWDRRGESDRYGYRLQHTDVGVADEIAAAAGLLMGQAAEGLPAVLLRGLHLPPADGRAADLIRPKELDLYR</sequence>
<keyword evidence="2" id="KW-0479">Metal-binding</keyword>